<dbReference type="Proteomes" id="UP000008064">
    <property type="component" value="Unassembled WGS sequence"/>
</dbReference>
<dbReference type="RefSeq" id="XP_007314838.1">
    <property type="nucleotide sequence ID" value="XM_007314776.1"/>
</dbReference>
<evidence type="ECO:0000313" key="1">
    <source>
        <dbReference type="EMBL" id="EGO28639.1"/>
    </source>
</evidence>
<dbReference type="KEGG" id="sla:SERLADRAFT_459305"/>
<reference evidence="1" key="1">
    <citation type="submission" date="2011-04" db="EMBL/GenBank/DDBJ databases">
        <title>Evolution of plant cell wall degrading machinery underlies the functional diversity of forest fungi.</title>
        <authorList>
            <consortium name="US DOE Joint Genome Institute (JGI-PGF)"/>
            <person name="Eastwood D.C."/>
            <person name="Floudas D."/>
            <person name="Binder M."/>
            <person name="Majcherczyk A."/>
            <person name="Schneider P."/>
            <person name="Aerts A."/>
            <person name="Asiegbu F.O."/>
            <person name="Baker S.E."/>
            <person name="Barry K."/>
            <person name="Bendiksby M."/>
            <person name="Blumentritt M."/>
            <person name="Coutinho P.M."/>
            <person name="Cullen D."/>
            <person name="Cullen D."/>
            <person name="Gathman A."/>
            <person name="Goodell B."/>
            <person name="Henrissat B."/>
            <person name="Ihrmark K."/>
            <person name="Kauserud H."/>
            <person name="Kohler A."/>
            <person name="LaButti K."/>
            <person name="Lapidus A."/>
            <person name="Lavin J.L."/>
            <person name="Lee Y.-H."/>
            <person name="Lindquist E."/>
            <person name="Lilly W."/>
            <person name="Lucas S."/>
            <person name="Morin E."/>
            <person name="Murat C."/>
            <person name="Oguiza J.A."/>
            <person name="Park J."/>
            <person name="Pisabarro A.G."/>
            <person name="Riley R."/>
            <person name="Rosling A."/>
            <person name="Salamov A."/>
            <person name="Schmidt O."/>
            <person name="Schmutz J."/>
            <person name="Skrede I."/>
            <person name="Stenlid J."/>
            <person name="Wiebenga A."/>
            <person name="Xie X."/>
            <person name="Kues U."/>
            <person name="Hibbett D.S."/>
            <person name="Hoffmeister D."/>
            <person name="Hogberg N."/>
            <person name="Martin F."/>
            <person name="Grigoriev I.V."/>
            <person name="Watkinson S.C."/>
        </authorList>
    </citation>
    <scope>NUCLEOTIDE SEQUENCE</scope>
    <source>
        <strain evidence="1">S7.9</strain>
    </source>
</reference>
<dbReference type="EMBL" id="GL945430">
    <property type="protein sequence ID" value="EGO28639.1"/>
    <property type="molecule type" value="Genomic_DNA"/>
</dbReference>
<dbReference type="OrthoDB" id="3339358at2759"/>
<dbReference type="AlphaFoldDB" id="F8NLT9"/>
<dbReference type="GeneID" id="18817863"/>
<dbReference type="HOGENOM" id="CLU_1620042_0_0_1"/>
<name>F8NLT9_SERL9</name>
<gene>
    <name evidence="1" type="ORF">SERLADRAFT_459305</name>
</gene>
<accession>F8NLT9</accession>
<sequence>MLVEDDFPICGEWGWGGVRGVMNELEKGRHNSTLLDRWGGFVGTGGSGLIVHRSLLSVLIFLMRAHSDLISPLPPALPQRPADLIIQDCLLGNDPLCPRRPGGGSLVITSKLAMDHIGALSSTTKGRRYEEDKWKCGWRHPFHGQPEVVVVPI</sequence>
<proteinExistence type="predicted"/>
<organism>
    <name type="scientific">Serpula lacrymans var. lacrymans (strain S7.9)</name>
    <name type="common">Dry rot fungus</name>
    <dbReference type="NCBI Taxonomy" id="578457"/>
    <lineage>
        <taxon>Eukaryota</taxon>
        <taxon>Fungi</taxon>
        <taxon>Dikarya</taxon>
        <taxon>Basidiomycota</taxon>
        <taxon>Agaricomycotina</taxon>
        <taxon>Agaricomycetes</taxon>
        <taxon>Agaricomycetidae</taxon>
        <taxon>Boletales</taxon>
        <taxon>Coniophorineae</taxon>
        <taxon>Serpulaceae</taxon>
        <taxon>Serpula</taxon>
    </lineage>
</organism>
<protein>
    <submittedName>
        <fullName evidence="1">Uncharacterized protein</fullName>
    </submittedName>
</protein>